<comment type="catalytic activity">
    <reaction evidence="8">
        <text>(6S)-5,6,7,8-tetrahydrofolate + NADP(+) = 7,8-dihydrofolate + NADPH + H(+)</text>
        <dbReference type="Rhea" id="RHEA:15009"/>
        <dbReference type="ChEBI" id="CHEBI:15378"/>
        <dbReference type="ChEBI" id="CHEBI:57451"/>
        <dbReference type="ChEBI" id="CHEBI:57453"/>
        <dbReference type="ChEBI" id="CHEBI:57783"/>
        <dbReference type="ChEBI" id="CHEBI:58349"/>
        <dbReference type="EC" id="1.5.1.3"/>
    </reaction>
</comment>
<dbReference type="SUPFAM" id="SSF53597">
    <property type="entry name" value="Dihydrofolate reductase-like"/>
    <property type="match status" value="1"/>
</dbReference>
<dbReference type="InterPro" id="IPR024072">
    <property type="entry name" value="DHFR-like_dom_sf"/>
</dbReference>
<dbReference type="EMBL" id="CP113517">
    <property type="protein sequence ID" value="WAR45048.1"/>
    <property type="molecule type" value="Genomic_DNA"/>
</dbReference>
<dbReference type="EC" id="1.5.1.3" evidence="3 8"/>
<comment type="similarity">
    <text evidence="2 8 9">Belongs to the dihydrofolate reductase family.</text>
</comment>
<dbReference type="InterPro" id="IPR017925">
    <property type="entry name" value="DHFR_CS"/>
</dbReference>
<dbReference type="PRINTS" id="PR00070">
    <property type="entry name" value="DHFR"/>
</dbReference>
<comment type="pathway">
    <text evidence="1 8">Cofactor biosynthesis; tetrahydrofolate biosynthesis; 5,6,7,8-tetrahydrofolate from 7,8-dihydrofolate: step 1/1.</text>
</comment>
<dbReference type="PROSITE" id="PS00075">
    <property type="entry name" value="DHFR_1"/>
    <property type="match status" value="1"/>
</dbReference>
<evidence type="ECO:0000256" key="2">
    <source>
        <dbReference type="ARBA" id="ARBA00009539"/>
    </source>
</evidence>
<evidence type="ECO:0000256" key="7">
    <source>
        <dbReference type="ARBA" id="ARBA00025067"/>
    </source>
</evidence>
<evidence type="ECO:0000256" key="3">
    <source>
        <dbReference type="ARBA" id="ARBA00012856"/>
    </source>
</evidence>
<accession>A0ABY7GKM1</accession>
<sequence length="175" mass="20029">MKISLIVAMASNRVIGLNGRMPWHLSADLQRFKHITLGSPILMGRITFEAIGRPLPGRENLVISRNADYRQDGCQVFTTIDGALEYAKSCEELFVIGGATLYEALLPAADYLYLTLIERDFDGDTFFPEIDYGAWRELSQEVVEDDPRVDYRYRFLKLENLYKERTSNNLCKYSG</sequence>
<gene>
    <name evidence="11" type="ORF">NM686_000645</name>
</gene>
<dbReference type="CDD" id="cd00209">
    <property type="entry name" value="DHFR"/>
    <property type="match status" value="1"/>
</dbReference>
<evidence type="ECO:0000256" key="4">
    <source>
        <dbReference type="ARBA" id="ARBA00022563"/>
    </source>
</evidence>
<dbReference type="RefSeq" id="WP_255190015.1">
    <property type="nucleotide sequence ID" value="NZ_CP113517.1"/>
</dbReference>
<dbReference type="PANTHER" id="PTHR48069:SF3">
    <property type="entry name" value="DIHYDROFOLATE REDUCTASE"/>
    <property type="match status" value="1"/>
</dbReference>
<protein>
    <recommendedName>
        <fullName evidence="3 8">Dihydrofolate reductase</fullName>
        <ecNumber evidence="3 8">1.5.1.3</ecNumber>
    </recommendedName>
</protein>
<dbReference type="PANTHER" id="PTHR48069">
    <property type="entry name" value="DIHYDROFOLATE REDUCTASE"/>
    <property type="match status" value="1"/>
</dbReference>
<evidence type="ECO:0000256" key="9">
    <source>
        <dbReference type="RuleBase" id="RU004474"/>
    </source>
</evidence>
<dbReference type="PIRSF" id="PIRSF000194">
    <property type="entry name" value="DHFR"/>
    <property type="match status" value="1"/>
</dbReference>
<name>A0ABY7GKM1_9GAMM</name>
<keyword evidence="12" id="KW-1185">Reference proteome</keyword>
<evidence type="ECO:0000313" key="11">
    <source>
        <dbReference type="EMBL" id="WAR45048.1"/>
    </source>
</evidence>
<evidence type="ECO:0000256" key="1">
    <source>
        <dbReference type="ARBA" id="ARBA00004903"/>
    </source>
</evidence>
<feature type="domain" description="DHFR" evidence="10">
    <location>
        <begin position="2"/>
        <end position="160"/>
    </location>
</feature>
<organism evidence="11 12">
    <name type="scientific">Methylomonas rapida</name>
    <dbReference type="NCBI Taxonomy" id="2963939"/>
    <lineage>
        <taxon>Bacteria</taxon>
        <taxon>Pseudomonadati</taxon>
        <taxon>Pseudomonadota</taxon>
        <taxon>Gammaproteobacteria</taxon>
        <taxon>Methylococcales</taxon>
        <taxon>Methylococcaceae</taxon>
        <taxon>Methylomonas</taxon>
    </lineage>
</organism>
<evidence type="ECO:0000256" key="8">
    <source>
        <dbReference type="PIRNR" id="PIRNR000194"/>
    </source>
</evidence>
<dbReference type="Pfam" id="PF00186">
    <property type="entry name" value="DHFR_1"/>
    <property type="match status" value="1"/>
</dbReference>
<dbReference type="Gene3D" id="3.40.430.10">
    <property type="entry name" value="Dihydrofolate Reductase, subunit A"/>
    <property type="match status" value="1"/>
</dbReference>
<evidence type="ECO:0000256" key="6">
    <source>
        <dbReference type="ARBA" id="ARBA00023002"/>
    </source>
</evidence>
<dbReference type="PROSITE" id="PS51330">
    <property type="entry name" value="DHFR_2"/>
    <property type="match status" value="1"/>
</dbReference>
<keyword evidence="4 8" id="KW-0554">One-carbon metabolism</keyword>
<dbReference type="InterPro" id="IPR001796">
    <property type="entry name" value="DHFR_dom"/>
</dbReference>
<evidence type="ECO:0000256" key="5">
    <source>
        <dbReference type="ARBA" id="ARBA00022857"/>
    </source>
</evidence>
<dbReference type="InterPro" id="IPR012259">
    <property type="entry name" value="DHFR"/>
</dbReference>
<proteinExistence type="inferred from homology"/>
<reference evidence="11" key="1">
    <citation type="submission" date="2022-11" db="EMBL/GenBank/DDBJ databases">
        <title>Methylomonas rapida sp. nov., Carotenoid-Producing Obligate Methanotrophs with High Growth Characteristics and Biotechnological Potential.</title>
        <authorList>
            <person name="Tikhonova E.N."/>
            <person name="Suleimanov R.Z."/>
            <person name="Miroshnikov K."/>
            <person name="Oshkin I.Y."/>
            <person name="Belova S.E."/>
            <person name="Danilova O.V."/>
            <person name="Ashikhmin A."/>
            <person name="Konopkin A."/>
            <person name="But S.Y."/>
            <person name="Khmelenina V.N."/>
            <person name="Kuznetsov N."/>
            <person name="Pimenov N.V."/>
            <person name="Dedysh S.N."/>
        </authorList>
    </citation>
    <scope>NUCLEOTIDE SEQUENCE</scope>
    <source>
        <strain evidence="11">MP1</strain>
    </source>
</reference>
<dbReference type="Proteomes" id="UP001162780">
    <property type="component" value="Chromosome"/>
</dbReference>
<evidence type="ECO:0000259" key="10">
    <source>
        <dbReference type="PROSITE" id="PS51330"/>
    </source>
</evidence>
<evidence type="ECO:0000313" key="12">
    <source>
        <dbReference type="Proteomes" id="UP001162780"/>
    </source>
</evidence>
<comment type="function">
    <text evidence="7 8">Key enzyme in folate metabolism. Catalyzes an essential reaction for de novo glycine and purine synthesis, and for DNA precursor synthesis.</text>
</comment>
<keyword evidence="6 8" id="KW-0560">Oxidoreductase</keyword>
<keyword evidence="5 8" id="KW-0521">NADP</keyword>